<gene>
    <name evidence="3" type="ORF">MNOR_LOCUS29444</name>
</gene>
<feature type="chain" id="PRO_5043562084" evidence="2">
    <location>
        <begin position="25"/>
        <end position="162"/>
    </location>
</feature>
<feature type="compositionally biased region" description="Basic and acidic residues" evidence="1">
    <location>
        <begin position="150"/>
        <end position="162"/>
    </location>
</feature>
<proteinExistence type="predicted"/>
<dbReference type="EMBL" id="CAXKWB010034115">
    <property type="protein sequence ID" value="CAL4144115.1"/>
    <property type="molecule type" value="Genomic_DNA"/>
</dbReference>
<keyword evidence="2" id="KW-0732">Signal</keyword>
<comment type="caution">
    <text evidence="3">The sequence shown here is derived from an EMBL/GenBank/DDBJ whole genome shotgun (WGS) entry which is preliminary data.</text>
</comment>
<reference evidence="3 4" key="1">
    <citation type="submission" date="2024-05" db="EMBL/GenBank/DDBJ databases">
        <authorList>
            <person name="Wallberg A."/>
        </authorList>
    </citation>
    <scope>NUCLEOTIDE SEQUENCE [LARGE SCALE GENOMIC DNA]</scope>
</reference>
<protein>
    <submittedName>
        <fullName evidence="3">Uncharacterized protein</fullName>
    </submittedName>
</protein>
<evidence type="ECO:0000313" key="4">
    <source>
        <dbReference type="Proteomes" id="UP001497623"/>
    </source>
</evidence>
<dbReference type="Proteomes" id="UP001497623">
    <property type="component" value="Unassembled WGS sequence"/>
</dbReference>
<evidence type="ECO:0000256" key="2">
    <source>
        <dbReference type="SAM" id="SignalP"/>
    </source>
</evidence>
<keyword evidence="4" id="KW-1185">Reference proteome</keyword>
<dbReference type="AlphaFoldDB" id="A0AAV2RY23"/>
<sequence>MSSHMLISLVVTCVLLVNVYNCNADAFHPSMQGRGAFMNMLLASEAAAGSRPRFGNRPIAVGQSMALSPDEPQGNNNPGNYRRGHRDYVRFGRSVQQSSEGVSRRKRSAPMFMSPTVWARTMDLMKDRQMDMRKAFPELQVKEEEEEEREEHIPKTEFLRFG</sequence>
<feature type="region of interest" description="Disordered" evidence="1">
    <location>
        <begin position="140"/>
        <end position="162"/>
    </location>
</feature>
<evidence type="ECO:0000256" key="1">
    <source>
        <dbReference type="SAM" id="MobiDB-lite"/>
    </source>
</evidence>
<accession>A0AAV2RY23</accession>
<feature type="region of interest" description="Disordered" evidence="1">
    <location>
        <begin position="62"/>
        <end position="85"/>
    </location>
</feature>
<organism evidence="3 4">
    <name type="scientific">Meganyctiphanes norvegica</name>
    <name type="common">Northern krill</name>
    <name type="synonym">Thysanopoda norvegica</name>
    <dbReference type="NCBI Taxonomy" id="48144"/>
    <lineage>
        <taxon>Eukaryota</taxon>
        <taxon>Metazoa</taxon>
        <taxon>Ecdysozoa</taxon>
        <taxon>Arthropoda</taxon>
        <taxon>Crustacea</taxon>
        <taxon>Multicrustacea</taxon>
        <taxon>Malacostraca</taxon>
        <taxon>Eumalacostraca</taxon>
        <taxon>Eucarida</taxon>
        <taxon>Euphausiacea</taxon>
        <taxon>Euphausiidae</taxon>
        <taxon>Meganyctiphanes</taxon>
    </lineage>
</organism>
<feature type="signal peptide" evidence="2">
    <location>
        <begin position="1"/>
        <end position="24"/>
    </location>
</feature>
<name>A0AAV2RY23_MEGNR</name>
<evidence type="ECO:0000313" key="3">
    <source>
        <dbReference type="EMBL" id="CAL4144115.1"/>
    </source>
</evidence>